<dbReference type="GO" id="GO:0003723">
    <property type="term" value="F:RNA binding"/>
    <property type="evidence" value="ECO:0007669"/>
    <property type="project" value="UniProtKB-UniRule"/>
</dbReference>
<accession>A0A8H2VJF5</accession>
<dbReference type="InterPro" id="IPR051847">
    <property type="entry name" value="RNA_proc/Spliceosome_comp"/>
</dbReference>
<dbReference type="GO" id="GO:0071013">
    <property type="term" value="C:catalytic step 2 spliceosome"/>
    <property type="evidence" value="ECO:0007669"/>
    <property type="project" value="TreeGrafter"/>
</dbReference>
<dbReference type="AlphaFoldDB" id="A0A8H2VJF5"/>
<feature type="domain" description="RRM" evidence="3">
    <location>
        <begin position="34"/>
        <end position="112"/>
    </location>
</feature>
<dbReference type="PANTHER" id="PTHR45880:SF1">
    <property type="entry name" value="RNA-BINDING MOTIF PROTEIN, X-LINKED 2"/>
    <property type="match status" value="1"/>
</dbReference>
<dbReference type="GO" id="GO:0000398">
    <property type="term" value="P:mRNA splicing, via spliceosome"/>
    <property type="evidence" value="ECO:0007669"/>
    <property type="project" value="InterPro"/>
</dbReference>
<gene>
    <name evidence="4" type="ORF">KABA2_09S03322</name>
</gene>
<evidence type="ECO:0000256" key="2">
    <source>
        <dbReference type="PROSITE-ProRule" id="PRU00176"/>
    </source>
</evidence>
<dbReference type="GeneID" id="64859454"/>
<dbReference type="Proteomes" id="UP000644660">
    <property type="component" value="Unassembled WGS sequence"/>
</dbReference>
<comment type="caution">
    <text evidence="4">The sequence shown here is derived from an EMBL/GenBank/DDBJ whole genome shotgun (WGS) entry which is preliminary data.</text>
</comment>
<dbReference type="InterPro" id="IPR045844">
    <property type="entry name" value="RRM_Ist3-like"/>
</dbReference>
<reference evidence="4 5" key="1">
    <citation type="submission" date="2020-05" db="EMBL/GenBank/DDBJ databases">
        <authorList>
            <person name="Casaregola S."/>
            <person name="Devillers H."/>
            <person name="Grondin C."/>
        </authorList>
    </citation>
    <scope>NUCLEOTIDE SEQUENCE [LARGE SCALE GENOMIC DNA]</scope>
    <source>
        <strain evidence="4 5">CLIB 1767</strain>
    </source>
</reference>
<evidence type="ECO:0000259" key="3">
    <source>
        <dbReference type="PROSITE" id="PS50102"/>
    </source>
</evidence>
<organism evidence="4 5">
    <name type="scientific">Maudiozyma barnettii</name>
    <dbReference type="NCBI Taxonomy" id="61262"/>
    <lineage>
        <taxon>Eukaryota</taxon>
        <taxon>Fungi</taxon>
        <taxon>Dikarya</taxon>
        <taxon>Ascomycota</taxon>
        <taxon>Saccharomycotina</taxon>
        <taxon>Saccharomycetes</taxon>
        <taxon>Saccharomycetales</taxon>
        <taxon>Saccharomycetaceae</taxon>
        <taxon>Maudiozyma</taxon>
    </lineage>
</organism>
<dbReference type="InterPro" id="IPR035979">
    <property type="entry name" value="RBD_domain_sf"/>
</dbReference>
<dbReference type="SMART" id="SM00360">
    <property type="entry name" value="RRM"/>
    <property type="match status" value="1"/>
</dbReference>
<dbReference type="SUPFAM" id="SSF54928">
    <property type="entry name" value="RNA-binding domain, RBD"/>
    <property type="match status" value="1"/>
</dbReference>
<dbReference type="Gene3D" id="3.30.70.330">
    <property type="match status" value="1"/>
</dbReference>
<dbReference type="InterPro" id="IPR012677">
    <property type="entry name" value="Nucleotide-bd_a/b_plait_sf"/>
</dbReference>
<dbReference type="InterPro" id="IPR000504">
    <property type="entry name" value="RRM_dom"/>
</dbReference>
<dbReference type="EMBL" id="CAEFZW010000009">
    <property type="protein sequence ID" value="CAB4256379.1"/>
    <property type="molecule type" value="Genomic_DNA"/>
</dbReference>
<dbReference type="Pfam" id="PF00076">
    <property type="entry name" value="RRM_1"/>
    <property type="match status" value="1"/>
</dbReference>
<proteinExistence type="predicted"/>
<evidence type="ECO:0000313" key="4">
    <source>
        <dbReference type="EMBL" id="CAB4256379.1"/>
    </source>
</evidence>
<protein>
    <submittedName>
        <fullName evidence="4">Similar to Saccharomyces cerevisiae YIR005W IST3 Component of the U2 snRNP, required for the first catalytic step of splicing and for spliceosomal assembly</fullName>
    </submittedName>
</protein>
<sequence length="140" mass="16082">MNQIKSIQRINAAELEQGILDPEKSWHHEYVDQAYIYIGGLNKELTEGDIVTIFSQYGIPVDVFLMRDRQTGDSKGFAYLKYEDQRSSVLAVDNLNGAKIGGRTIQVDHTFFEPRDDMDDYRKAVKEELDKDIVNQLLLP</sequence>
<name>A0A8H2VJF5_9SACH</name>
<keyword evidence="5" id="KW-1185">Reference proteome</keyword>
<keyword evidence="1 2" id="KW-0694">RNA-binding</keyword>
<evidence type="ECO:0000313" key="5">
    <source>
        <dbReference type="Proteomes" id="UP000644660"/>
    </source>
</evidence>
<dbReference type="PROSITE" id="PS50102">
    <property type="entry name" value="RRM"/>
    <property type="match status" value="1"/>
</dbReference>
<dbReference type="GO" id="GO:0071011">
    <property type="term" value="C:precatalytic spliceosome"/>
    <property type="evidence" value="ECO:0007669"/>
    <property type="project" value="TreeGrafter"/>
</dbReference>
<dbReference type="OrthoDB" id="2573941at2759"/>
<dbReference type="RefSeq" id="XP_041408223.1">
    <property type="nucleotide sequence ID" value="XM_041552289.1"/>
</dbReference>
<dbReference type="PANTHER" id="PTHR45880">
    <property type="entry name" value="RNA-BINDING MOTIF PROTEIN, X-LINKED 2"/>
    <property type="match status" value="1"/>
</dbReference>
<dbReference type="CDD" id="cd12411">
    <property type="entry name" value="RRM_ist3_like"/>
    <property type="match status" value="1"/>
</dbReference>
<evidence type="ECO:0000256" key="1">
    <source>
        <dbReference type="ARBA" id="ARBA00022884"/>
    </source>
</evidence>
<dbReference type="GO" id="GO:0005686">
    <property type="term" value="C:U2 snRNP"/>
    <property type="evidence" value="ECO:0007669"/>
    <property type="project" value="TreeGrafter"/>
</dbReference>